<gene>
    <name evidence="9" type="primary">LOC114239869</name>
</gene>
<sequence>MFANKQSVLAVIALAASACALPQPGANDIPDLKQKSALVTTEITKTQSDVKAVHERFPHAVLFGGTCGGSIISPKWILTAGHCTLFTNGHYVLAGTNKSDDQSGIIRYVKRMVIHPLFSVGPYWLDVEDFNLKQVAARWDFLLVELEEPLPVDGKTIKVATLDDQPNLPIGVDVGYAGYGTDEHGGVMRKDMHAMELSTQSDEVCSKLEQYNSLDMICAKGRPPRFDSACNGDSGSGLVDGEGRLVGVASWVENDAFECRNGNLVVFSRVSRARDWIREVTEI</sequence>
<evidence type="ECO:0000313" key="9">
    <source>
        <dbReference type="RefSeq" id="XP_028026082.1"/>
    </source>
</evidence>
<evidence type="ECO:0000256" key="5">
    <source>
        <dbReference type="ARBA" id="ARBA00023157"/>
    </source>
</evidence>
<keyword evidence="5" id="KW-1015">Disulfide bond</keyword>
<dbReference type="SMART" id="SM00020">
    <property type="entry name" value="Tryp_SPc"/>
    <property type="match status" value="1"/>
</dbReference>
<dbReference type="InterPro" id="IPR001314">
    <property type="entry name" value="Peptidase_S1A"/>
</dbReference>
<dbReference type="Gene3D" id="2.40.10.10">
    <property type="entry name" value="Trypsin-like serine proteases"/>
    <property type="match status" value="1"/>
</dbReference>
<dbReference type="InterPro" id="IPR050430">
    <property type="entry name" value="Peptidase_S1"/>
</dbReference>
<evidence type="ECO:0000313" key="8">
    <source>
        <dbReference type="Proteomes" id="UP000504629"/>
    </source>
</evidence>
<reference evidence="9" key="1">
    <citation type="submission" date="2025-08" db="UniProtKB">
        <authorList>
            <consortium name="RefSeq"/>
        </authorList>
    </citation>
    <scope>IDENTIFICATION</scope>
    <source>
        <tissue evidence="9">Silk gland</tissue>
    </source>
</reference>
<dbReference type="OrthoDB" id="10061449at2759"/>
<dbReference type="InterPro" id="IPR001254">
    <property type="entry name" value="Trypsin_dom"/>
</dbReference>
<dbReference type="PANTHER" id="PTHR24276">
    <property type="entry name" value="POLYSERASE-RELATED"/>
    <property type="match status" value="1"/>
</dbReference>
<dbReference type="PROSITE" id="PS00134">
    <property type="entry name" value="TRYPSIN_HIS"/>
    <property type="match status" value="1"/>
</dbReference>
<dbReference type="PROSITE" id="PS50240">
    <property type="entry name" value="TRYPSIN_DOM"/>
    <property type="match status" value="1"/>
</dbReference>
<keyword evidence="8" id="KW-1185">Reference proteome</keyword>
<feature type="signal peptide" evidence="6">
    <location>
        <begin position="1"/>
        <end position="20"/>
    </location>
</feature>
<evidence type="ECO:0000256" key="1">
    <source>
        <dbReference type="ARBA" id="ARBA00007664"/>
    </source>
</evidence>
<dbReference type="GeneID" id="114239869"/>
<proteinExistence type="inferred from homology"/>
<dbReference type="SUPFAM" id="SSF50494">
    <property type="entry name" value="Trypsin-like serine proteases"/>
    <property type="match status" value="1"/>
</dbReference>
<keyword evidence="2" id="KW-0645">Protease</keyword>
<keyword evidence="6" id="KW-0732">Signal</keyword>
<dbReference type="SMR" id="A0A6J2JAD8"/>
<dbReference type="GO" id="GO:0004252">
    <property type="term" value="F:serine-type endopeptidase activity"/>
    <property type="evidence" value="ECO:0007669"/>
    <property type="project" value="InterPro"/>
</dbReference>
<dbReference type="PANTHER" id="PTHR24276:SF91">
    <property type="entry name" value="AT26814P-RELATED"/>
    <property type="match status" value="1"/>
</dbReference>
<dbReference type="PRINTS" id="PR00722">
    <property type="entry name" value="CHYMOTRYPSIN"/>
</dbReference>
<evidence type="ECO:0000256" key="3">
    <source>
        <dbReference type="ARBA" id="ARBA00022801"/>
    </source>
</evidence>
<dbReference type="InterPro" id="IPR018114">
    <property type="entry name" value="TRYPSIN_HIS"/>
</dbReference>
<dbReference type="RefSeq" id="XP_028026082.1">
    <property type="nucleotide sequence ID" value="XM_028170281.1"/>
</dbReference>
<evidence type="ECO:0000256" key="2">
    <source>
        <dbReference type="ARBA" id="ARBA00022670"/>
    </source>
</evidence>
<keyword evidence="4" id="KW-0720">Serine protease</keyword>
<dbReference type="AlphaFoldDB" id="A0A6J2JAD8"/>
<keyword evidence="3" id="KW-0378">Hydrolase</keyword>
<dbReference type="Pfam" id="PF00089">
    <property type="entry name" value="Trypsin"/>
    <property type="match status" value="1"/>
</dbReference>
<feature type="domain" description="Peptidase S1" evidence="7">
    <location>
        <begin position="43"/>
        <end position="282"/>
    </location>
</feature>
<evidence type="ECO:0000256" key="4">
    <source>
        <dbReference type="ARBA" id="ARBA00022825"/>
    </source>
</evidence>
<evidence type="ECO:0000256" key="6">
    <source>
        <dbReference type="SAM" id="SignalP"/>
    </source>
</evidence>
<comment type="similarity">
    <text evidence="1">Belongs to the peptidase S1 family.</text>
</comment>
<organism evidence="8 9">
    <name type="scientific">Bombyx mandarina</name>
    <name type="common">Wild silk moth</name>
    <name type="synonym">Wild silkworm</name>
    <dbReference type="NCBI Taxonomy" id="7092"/>
    <lineage>
        <taxon>Eukaryota</taxon>
        <taxon>Metazoa</taxon>
        <taxon>Ecdysozoa</taxon>
        <taxon>Arthropoda</taxon>
        <taxon>Hexapoda</taxon>
        <taxon>Insecta</taxon>
        <taxon>Pterygota</taxon>
        <taxon>Neoptera</taxon>
        <taxon>Endopterygota</taxon>
        <taxon>Lepidoptera</taxon>
        <taxon>Glossata</taxon>
        <taxon>Ditrysia</taxon>
        <taxon>Bombycoidea</taxon>
        <taxon>Bombycidae</taxon>
        <taxon>Bombycinae</taxon>
        <taxon>Bombyx</taxon>
    </lineage>
</organism>
<protein>
    <submittedName>
        <fullName evidence="9">Scolexin B-like</fullName>
    </submittedName>
</protein>
<dbReference type="CDD" id="cd00190">
    <property type="entry name" value="Tryp_SPc"/>
    <property type="match status" value="1"/>
</dbReference>
<dbReference type="Proteomes" id="UP000504629">
    <property type="component" value="Unplaced"/>
</dbReference>
<dbReference type="KEGG" id="bman:114239869"/>
<feature type="chain" id="PRO_5027085219" evidence="6">
    <location>
        <begin position="21"/>
        <end position="283"/>
    </location>
</feature>
<dbReference type="GO" id="GO:0006508">
    <property type="term" value="P:proteolysis"/>
    <property type="evidence" value="ECO:0007669"/>
    <property type="project" value="UniProtKB-KW"/>
</dbReference>
<dbReference type="InterPro" id="IPR009003">
    <property type="entry name" value="Peptidase_S1_PA"/>
</dbReference>
<dbReference type="InterPro" id="IPR043504">
    <property type="entry name" value="Peptidase_S1_PA_chymotrypsin"/>
</dbReference>
<evidence type="ECO:0000259" key="7">
    <source>
        <dbReference type="PROSITE" id="PS50240"/>
    </source>
</evidence>
<accession>A0A6J2JAD8</accession>
<dbReference type="PROSITE" id="PS51257">
    <property type="entry name" value="PROKAR_LIPOPROTEIN"/>
    <property type="match status" value="1"/>
</dbReference>
<name>A0A6J2JAD8_BOMMA</name>